<dbReference type="SUPFAM" id="SSF54909">
    <property type="entry name" value="Dimeric alpha+beta barrel"/>
    <property type="match status" value="1"/>
</dbReference>
<evidence type="ECO:0000256" key="1">
    <source>
        <dbReference type="SAM" id="Phobius"/>
    </source>
</evidence>
<dbReference type="OrthoDB" id="1494254at2"/>
<dbReference type="InterPro" id="IPR038762">
    <property type="entry name" value="ABM_predict"/>
</dbReference>
<dbReference type="EMBL" id="CP036279">
    <property type="protein sequence ID" value="QDU60596.1"/>
    <property type="molecule type" value="Genomic_DNA"/>
</dbReference>
<gene>
    <name evidence="3" type="ORF">Pan216_14430</name>
</gene>
<reference evidence="3 4" key="1">
    <citation type="submission" date="2019-02" db="EMBL/GenBank/DDBJ databases">
        <title>Deep-cultivation of Planctomycetes and their phenomic and genomic characterization uncovers novel biology.</title>
        <authorList>
            <person name="Wiegand S."/>
            <person name="Jogler M."/>
            <person name="Boedeker C."/>
            <person name="Pinto D."/>
            <person name="Vollmers J."/>
            <person name="Rivas-Marin E."/>
            <person name="Kohn T."/>
            <person name="Peeters S.H."/>
            <person name="Heuer A."/>
            <person name="Rast P."/>
            <person name="Oberbeckmann S."/>
            <person name="Bunk B."/>
            <person name="Jeske O."/>
            <person name="Meyerdierks A."/>
            <person name="Storesund J.E."/>
            <person name="Kallscheuer N."/>
            <person name="Luecker S."/>
            <person name="Lage O.M."/>
            <person name="Pohl T."/>
            <person name="Merkel B.J."/>
            <person name="Hornburger P."/>
            <person name="Mueller R.-W."/>
            <person name="Bruemmer F."/>
            <person name="Labrenz M."/>
            <person name="Spormann A.M."/>
            <person name="Op den Camp H."/>
            <person name="Overmann J."/>
            <person name="Amann R."/>
            <person name="Jetten M.S.M."/>
            <person name="Mascher T."/>
            <person name="Medema M.H."/>
            <person name="Devos D.P."/>
            <person name="Kaster A.-K."/>
            <person name="Ovreas L."/>
            <person name="Rohde M."/>
            <person name="Galperin M.Y."/>
            <person name="Jogler C."/>
        </authorList>
    </citation>
    <scope>NUCLEOTIDE SEQUENCE [LARGE SCALE GENOMIC DNA]</scope>
    <source>
        <strain evidence="3 4">Pan216</strain>
    </source>
</reference>
<evidence type="ECO:0000313" key="3">
    <source>
        <dbReference type="EMBL" id="QDU60596.1"/>
    </source>
</evidence>
<sequence>MVANDVEDPLGDLVVSGAGGPALAIAFQRIPADRQQAYRDWQDGISQVARRFPGFISAFAECPMSEHPEEWITLISFDSREHLEGWLRSPERDHWVERYVREIGQYELRRVQGGLEEWFAIAARDDRQPAPPAWKMMLTVILALYPTLMTLNLTIGPAFRSFDFATAMLLKNLMSVPILQWIVMPLLTKVLGPWLHPKRRRRLTDVAGAVGIVVALLLFMLFFSMFGYP</sequence>
<keyword evidence="1" id="KW-0812">Transmembrane</keyword>
<proteinExistence type="predicted"/>
<dbReference type="Pfam" id="PF03992">
    <property type="entry name" value="ABM"/>
    <property type="match status" value="1"/>
</dbReference>
<keyword evidence="1" id="KW-1133">Transmembrane helix</keyword>
<dbReference type="InterPro" id="IPR011008">
    <property type="entry name" value="Dimeric_a/b-barrel"/>
</dbReference>
<evidence type="ECO:0000313" key="4">
    <source>
        <dbReference type="Proteomes" id="UP000317093"/>
    </source>
</evidence>
<dbReference type="RefSeq" id="WP_145256689.1">
    <property type="nucleotide sequence ID" value="NZ_CP036279.1"/>
</dbReference>
<dbReference type="InterPro" id="IPR007138">
    <property type="entry name" value="ABM_dom"/>
</dbReference>
<dbReference type="KEGG" id="knv:Pan216_14430"/>
<dbReference type="PANTHER" id="PTHR40057">
    <property type="entry name" value="SLR1162 PROTEIN"/>
    <property type="match status" value="1"/>
</dbReference>
<feature type="transmembrane region" description="Helical" evidence="1">
    <location>
        <begin position="137"/>
        <end position="158"/>
    </location>
</feature>
<keyword evidence="1" id="KW-0472">Membrane</keyword>
<feature type="transmembrane region" description="Helical" evidence="1">
    <location>
        <begin position="207"/>
        <end position="228"/>
    </location>
</feature>
<accession>A0A518B0U4</accession>
<dbReference type="AlphaFoldDB" id="A0A518B0U4"/>
<organism evidence="3 4">
    <name type="scientific">Kolteria novifilia</name>
    <dbReference type="NCBI Taxonomy" id="2527975"/>
    <lineage>
        <taxon>Bacteria</taxon>
        <taxon>Pseudomonadati</taxon>
        <taxon>Planctomycetota</taxon>
        <taxon>Planctomycetia</taxon>
        <taxon>Kolteriales</taxon>
        <taxon>Kolteriaceae</taxon>
        <taxon>Kolteria</taxon>
    </lineage>
</organism>
<dbReference type="Proteomes" id="UP000317093">
    <property type="component" value="Chromosome"/>
</dbReference>
<feature type="domain" description="ABM" evidence="2">
    <location>
        <begin position="24"/>
        <end position="97"/>
    </location>
</feature>
<feature type="transmembrane region" description="Helical" evidence="1">
    <location>
        <begin position="178"/>
        <end position="195"/>
    </location>
</feature>
<dbReference type="Gene3D" id="3.30.70.100">
    <property type="match status" value="1"/>
</dbReference>
<evidence type="ECO:0000259" key="2">
    <source>
        <dbReference type="Pfam" id="PF03992"/>
    </source>
</evidence>
<keyword evidence="4" id="KW-1185">Reference proteome</keyword>
<name>A0A518B0U4_9BACT</name>
<protein>
    <recommendedName>
        <fullName evidence="2">ABM domain-containing protein</fullName>
    </recommendedName>
</protein>
<dbReference type="PANTHER" id="PTHR40057:SF1">
    <property type="entry name" value="SLR1162 PROTEIN"/>
    <property type="match status" value="1"/>
</dbReference>